<dbReference type="SMART" id="SM01134">
    <property type="entry name" value="DeoRC"/>
    <property type="match status" value="1"/>
</dbReference>
<dbReference type="Proteomes" id="UP000475117">
    <property type="component" value="Chromosome"/>
</dbReference>
<evidence type="ECO:0000256" key="1">
    <source>
        <dbReference type="ARBA" id="ARBA00023015"/>
    </source>
</evidence>
<dbReference type="KEGG" id="soa:G3M56_011875"/>
<name>A0A6B3LAV6_9BACT</name>
<accession>A0A6B3LAV6</accession>
<proteinExistence type="predicted"/>
<dbReference type="InterPro" id="IPR050313">
    <property type="entry name" value="Carb_Metab_HTH_regulators"/>
</dbReference>
<dbReference type="EMBL" id="CP066776">
    <property type="protein sequence ID" value="QQL44572.1"/>
    <property type="molecule type" value="Genomic_DNA"/>
</dbReference>
<dbReference type="PRINTS" id="PR00037">
    <property type="entry name" value="HTHLACR"/>
</dbReference>
<dbReference type="PANTHER" id="PTHR30363">
    <property type="entry name" value="HTH-TYPE TRANSCRIPTIONAL REGULATOR SRLR-RELATED"/>
    <property type="match status" value="1"/>
</dbReference>
<evidence type="ECO:0000256" key="2">
    <source>
        <dbReference type="ARBA" id="ARBA00023163"/>
    </source>
</evidence>
<keyword evidence="1" id="KW-0805">Transcription regulation</keyword>
<dbReference type="GO" id="GO:0003700">
    <property type="term" value="F:DNA-binding transcription factor activity"/>
    <property type="evidence" value="ECO:0007669"/>
    <property type="project" value="InterPro"/>
</dbReference>
<dbReference type="Pfam" id="PF08220">
    <property type="entry name" value="HTH_DeoR"/>
    <property type="match status" value="1"/>
</dbReference>
<dbReference type="InterPro" id="IPR037171">
    <property type="entry name" value="NagB/RpiA_transferase-like"/>
</dbReference>
<dbReference type="SUPFAM" id="SSF46785">
    <property type="entry name" value="Winged helix' DNA-binding domain"/>
    <property type="match status" value="1"/>
</dbReference>
<dbReference type="Pfam" id="PF00455">
    <property type="entry name" value="DeoRC"/>
    <property type="match status" value="1"/>
</dbReference>
<dbReference type="PANTHER" id="PTHR30363:SF44">
    <property type="entry name" value="AGA OPERON TRANSCRIPTIONAL REPRESSOR-RELATED"/>
    <property type="match status" value="1"/>
</dbReference>
<protein>
    <submittedName>
        <fullName evidence="3">DeoR/GlpR transcriptional regulator</fullName>
    </submittedName>
</protein>
<dbReference type="SMART" id="SM00420">
    <property type="entry name" value="HTH_DEOR"/>
    <property type="match status" value="1"/>
</dbReference>
<dbReference type="InterPro" id="IPR001034">
    <property type="entry name" value="DeoR_HTH"/>
</dbReference>
<keyword evidence="2" id="KW-0804">Transcription</keyword>
<dbReference type="Gene3D" id="3.40.50.1360">
    <property type="match status" value="1"/>
</dbReference>
<evidence type="ECO:0000313" key="3">
    <source>
        <dbReference type="EMBL" id="QQL44572.1"/>
    </source>
</evidence>
<dbReference type="SUPFAM" id="SSF100950">
    <property type="entry name" value="NagB/RpiA/CoA transferase-like"/>
    <property type="match status" value="1"/>
</dbReference>
<evidence type="ECO:0000313" key="4">
    <source>
        <dbReference type="Proteomes" id="UP000475117"/>
    </source>
</evidence>
<reference evidence="3 4" key="1">
    <citation type="submission" date="2020-12" db="EMBL/GenBank/DDBJ databases">
        <title>Sulforoseuscoccus oceanibium gen. nov., sp. nov., a representative of the phylum Verrucomicrobia with special cytoplasmic membrane, and proposal of Sulforoseuscoccusaceae fam. nov.</title>
        <authorList>
            <person name="Xi F."/>
        </authorList>
    </citation>
    <scope>NUCLEOTIDE SEQUENCE [LARGE SCALE GENOMIC DNA]</scope>
    <source>
        <strain evidence="3 4">T37</strain>
    </source>
</reference>
<dbReference type="InterPro" id="IPR014036">
    <property type="entry name" value="DeoR-like_C"/>
</dbReference>
<gene>
    <name evidence="3" type="ORF">G3M56_011875</name>
</gene>
<dbReference type="AlphaFoldDB" id="A0A6B3LAV6"/>
<dbReference type="InterPro" id="IPR036390">
    <property type="entry name" value="WH_DNA-bd_sf"/>
</dbReference>
<dbReference type="PROSITE" id="PS51000">
    <property type="entry name" value="HTH_DEOR_2"/>
    <property type="match status" value="1"/>
</dbReference>
<sequence>MNKIASQGSVRTKELADELEVTDETIRKDLELLEGQGVLVRTHGGAVPARRGQRELTLTERQLLNREAKQAIAKAAAQRIQPEETIFIDASSTALGVTQYLPDFPITVITNSHDVISALAGISTVELVSTGGVFESRSRSFIGLDAERSLQRYNIHRMFFSGNGLDLQRGVSEGNSRQAAFKEHVMAASEDVCLLADESKIGRRSAFFFGDCTQLSTLITTSKADKSITDSLKNLGIEVITA</sequence>
<organism evidence="3 4">
    <name type="scientific">Sulfuriroseicoccus oceanibius</name>
    <dbReference type="NCBI Taxonomy" id="2707525"/>
    <lineage>
        <taxon>Bacteria</taxon>
        <taxon>Pseudomonadati</taxon>
        <taxon>Verrucomicrobiota</taxon>
        <taxon>Verrucomicrobiia</taxon>
        <taxon>Verrucomicrobiales</taxon>
        <taxon>Verrucomicrobiaceae</taxon>
        <taxon>Sulfuriroseicoccus</taxon>
    </lineage>
</organism>
<dbReference type="Gene3D" id="1.10.10.10">
    <property type="entry name" value="Winged helix-like DNA-binding domain superfamily/Winged helix DNA-binding domain"/>
    <property type="match status" value="1"/>
</dbReference>
<keyword evidence="4" id="KW-1185">Reference proteome</keyword>
<dbReference type="InterPro" id="IPR036388">
    <property type="entry name" value="WH-like_DNA-bd_sf"/>
</dbReference>